<comment type="caution">
    <text evidence="1">The sequence shown here is derived from an EMBL/GenBank/DDBJ whole genome shotgun (WGS) entry which is preliminary data.</text>
</comment>
<sequence>MATPLRALFGRGARRRRQEELLLALVSQLTLMTEEIRRSNLIQHHRLIAEQQGRAMDDPSLATAASSLTGVSEERRRQIMFVNRWYAATLLSYRIGSVDWDELLGNLRVLCRGGAFAEYWERTAEHRRLLPEDSFEARVGREVDTLLEERADDPDEWWVVSSPLM</sequence>
<name>A0ABU3LWN6_9ACTN</name>
<evidence type="ECO:0000313" key="2">
    <source>
        <dbReference type="Proteomes" id="UP001257948"/>
    </source>
</evidence>
<dbReference type="Pfam" id="PF19560">
    <property type="entry name" value="DUF6082"/>
    <property type="match status" value="1"/>
</dbReference>
<protein>
    <submittedName>
        <fullName evidence="1">DUF6082 family protein</fullName>
    </submittedName>
</protein>
<evidence type="ECO:0000313" key="1">
    <source>
        <dbReference type="EMBL" id="MDT7843650.1"/>
    </source>
</evidence>
<reference evidence="2" key="1">
    <citation type="submission" date="2023-07" db="EMBL/GenBank/DDBJ databases">
        <title>Draft genome sequence of the endophytic actinobacterium Streptomyces justiciae WPN32, a potential antibiotic producer.</title>
        <authorList>
            <person name="Yasawong M."/>
            <person name="Pana W."/>
            <person name="Ganta P."/>
            <person name="Santapan N."/>
            <person name="Songngamsuk T."/>
            <person name="Phatcharaharikarn M."/>
            <person name="Kerdtoob S."/>
            <person name="Nantapong N."/>
        </authorList>
    </citation>
    <scope>NUCLEOTIDE SEQUENCE [LARGE SCALE GENOMIC DNA]</scope>
    <source>
        <strain evidence="2">WPN32</strain>
    </source>
</reference>
<dbReference type="Proteomes" id="UP001257948">
    <property type="component" value="Unassembled WGS sequence"/>
</dbReference>
<keyword evidence="2" id="KW-1185">Reference proteome</keyword>
<accession>A0ABU3LWN6</accession>
<organism evidence="1 2">
    <name type="scientific">Streptomyces justiciae</name>
    <dbReference type="NCBI Taxonomy" id="2780140"/>
    <lineage>
        <taxon>Bacteria</taxon>
        <taxon>Bacillati</taxon>
        <taxon>Actinomycetota</taxon>
        <taxon>Actinomycetes</taxon>
        <taxon>Kitasatosporales</taxon>
        <taxon>Streptomycetaceae</taxon>
        <taxon>Streptomyces</taxon>
    </lineage>
</organism>
<gene>
    <name evidence="1" type="ORF">RQC66_23295</name>
</gene>
<dbReference type="InterPro" id="IPR045728">
    <property type="entry name" value="DUF6082"/>
</dbReference>
<proteinExistence type="predicted"/>
<dbReference type="EMBL" id="JAVTLL010000016">
    <property type="protein sequence ID" value="MDT7843650.1"/>
    <property type="molecule type" value="Genomic_DNA"/>
</dbReference>
<dbReference type="RefSeq" id="WP_194084718.1">
    <property type="nucleotide sequence ID" value="NZ_JADDXU010000027.1"/>
</dbReference>